<comment type="caution">
    <text evidence="2">The sequence shown here is derived from an EMBL/GenBank/DDBJ whole genome shotgun (WGS) entry which is preliminary data.</text>
</comment>
<dbReference type="InterPro" id="IPR046346">
    <property type="entry name" value="Aminoacid_DH-like_N_sf"/>
</dbReference>
<accession>A0AA35Q7A9</accession>
<name>A0AA35Q7A9_9HYPO</name>
<dbReference type="Gene3D" id="3.40.50.10860">
    <property type="entry name" value="Leucine Dehydrogenase, chain A, domain 1"/>
    <property type="match status" value="1"/>
</dbReference>
<dbReference type="Proteomes" id="UP001160390">
    <property type="component" value="Unassembled WGS sequence"/>
</dbReference>
<organism evidence="2 3">
    <name type="scientific">Clonostachys chloroleuca</name>
    <dbReference type="NCBI Taxonomy" id="1926264"/>
    <lineage>
        <taxon>Eukaryota</taxon>
        <taxon>Fungi</taxon>
        <taxon>Dikarya</taxon>
        <taxon>Ascomycota</taxon>
        <taxon>Pezizomycotina</taxon>
        <taxon>Sordariomycetes</taxon>
        <taxon>Hypocreomycetidae</taxon>
        <taxon>Hypocreales</taxon>
        <taxon>Bionectriaceae</taxon>
        <taxon>Clonostachys</taxon>
    </lineage>
</organism>
<dbReference type="EMBL" id="CABFNP030001245">
    <property type="protein sequence ID" value="CAI6092999.1"/>
    <property type="molecule type" value="Genomic_DNA"/>
</dbReference>
<protein>
    <recommendedName>
        <fullName evidence="1">Shikimate dehydrogenase substrate binding N-terminal domain-containing protein</fullName>
    </recommendedName>
</protein>
<evidence type="ECO:0000313" key="2">
    <source>
        <dbReference type="EMBL" id="CAI6092999.1"/>
    </source>
</evidence>
<feature type="domain" description="Shikimate dehydrogenase substrate binding N-terminal" evidence="1">
    <location>
        <begin position="13"/>
        <end position="91"/>
    </location>
</feature>
<dbReference type="InterPro" id="IPR022893">
    <property type="entry name" value="Shikimate_DH_fam"/>
</dbReference>
<gene>
    <name evidence="2" type="ORF">CCHLO57077_00000037</name>
</gene>
<dbReference type="GO" id="GO:0009423">
    <property type="term" value="P:chorismate biosynthetic process"/>
    <property type="evidence" value="ECO:0007669"/>
    <property type="project" value="TreeGrafter"/>
</dbReference>
<dbReference type="Gene3D" id="3.40.50.720">
    <property type="entry name" value="NAD(P)-binding Rossmann-like Domain"/>
    <property type="match status" value="1"/>
</dbReference>
<dbReference type="PANTHER" id="PTHR21089">
    <property type="entry name" value="SHIKIMATE DEHYDROGENASE"/>
    <property type="match status" value="1"/>
</dbReference>
<evidence type="ECO:0000313" key="3">
    <source>
        <dbReference type="Proteomes" id="UP001160390"/>
    </source>
</evidence>
<dbReference type="GO" id="GO:0019632">
    <property type="term" value="P:shikimate metabolic process"/>
    <property type="evidence" value="ECO:0007669"/>
    <property type="project" value="TreeGrafter"/>
</dbReference>
<dbReference type="InterPro" id="IPR013708">
    <property type="entry name" value="Shikimate_DH-bd_N"/>
</dbReference>
<dbReference type="Pfam" id="PF08501">
    <property type="entry name" value="Shikimate_dh_N"/>
    <property type="match status" value="1"/>
</dbReference>
<dbReference type="PANTHER" id="PTHR21089:SF26">
    <property type="entry name" value="AROM POLYPEPTIDE, PUTATIVE-RELATED"/>
    <property type="match status" value="1"/>
</dbReference>
<proteinExistence type="predicted"/>
<evidence type="ECO:0000259" key="1">
    <source>
        <dbReference type="Pfam" id="PF08501"/>
    </source>
</evidence>
<dbReference type="InterPro" id="IPR036291">
    <property type="entry name" value="NAD(P)-bd_dom_sf"/>
</dbReference>
<dbReference type="GO" id="GO:0004764">
    <property type="term" value="F:shikimate 3-dehydrogenase (NADP+) activity"/>
    <property type="evidence" value="ECO:0007669"/>
    <property type="project" value="InterPro"/>
</dbReference>
<reference evidence="2" key="1">
    <citation type="submission" date="2023-01" db="EMBL/GenBank/DDBJ databases">
        <authorList>
            <person name="Piombo E."/>
        </authorList>
    </citation>
    <scope>NUCLEOTIDE SEQUENCE</scope>
</reference>
<dbReference type="AlphaFoldDB" id="A0AA35Q7A9"/>
<dbReference type="SUPFAM" id="SSF53223">
    <property type="entry name" value="Aminoacid dehydrogenase-like, N-terminal domain"/>
    <property type="match status" value="1"/>
</dbReference>
<keyword evidence="3" id="KW-1185">Reference proteome</keyword>
<dbReference type="SUPFAM" id="SSF51735">
    <property type="entry name" value="NAD(P)-binding Rossmann-fold domains"/>
    <property type="match status" value="1"/>
</dbReference>
<sequence length="304" mass="33938">MGSQIRERLYIAGGPGGDSIGPKVHEYVASTLGLKYSCQFLQLEVVEDVVELFRKPDFAGGLVTMPHKRTIVPYLDQYDDLVTILGACNCVYLSRDGKLHGTNTDWVGIHDTIVAATPDHQPGRIGMVYGAGGASRAAIYALWVSLKCSKVYLVNRDEVEVREVFEEIHRVPAKYFPEVVHVKTVAQCASLAAPYYTVCTVPDFQPATFKELEASDVFQTFLKKGSGEGGLVLDMCYHPRITRNLKMADQYGYRMIQGHTVSAAQFAVQWNLWTRQDITMQPVFDMVERLVREKEAALVATEVH</sequence>